<keyword evidence="1" id="KW-0812">Transmembrane</keyword>
<dbReference type="PANTHER" id="PTHR40465">
    <property type="entry name" value="CHROMOSOME 1, WHOLE GENOME SHOTGUN SEQUENCE"/>
    <property type="match status" value="1"/>
</dbReference>
<feature type="transmembrane region" description="Helical" evidence="1">
    <location>
        <begin position="127"/>
        <end position="152"/>
    </location>
</feature>
<organism evidence="3 4">
    <name type="scientific">Clathrus columnatus</name>
    <dbReference type="NCBI Taxonomy" id="1419009"/>
    <lineage>
        <taxon>Eukaryota</taxon>
        <taxon>Fungi</taxon>
        <taxon>Dikarya</taxon>
        <taxon>Basidiomycota</taxon>
        <taxon>Agaricomycotina</taxon>
        <taxon>Agaricomycetes</taxon>
        <taxon>Phallomycetidae</taxon>
        <taxon>Phallales</taxon>
        <taxon>Clathraceae</taxon>
        <taxon>Clathrus</taxon>
    </lineage>
</organism>
<dbReference type="EMBL" id="BPWL01000002">
    <property type="protein sequence ID" value="GJJ06913.1"/>
    <property type="molecule type" value="Genomic_DNA"/>
</dbReference>
<feature type="transmembrane region" description="Helical" evidence="1">
    <location>
        <begin position="243"/>
        <end position="264"/>
    </location>
</feature>
<dbReference type="Pfam" id="PF20152">
    <property type="entry name" value="DUF6534"/>
    <property type="match status" value="1"/>
</dbReference>
<gene>
    <name evidence="3" type="ORF">Clacol_001109</name>
</gene>
<evidence type="ECO:0000259" key="2">
    <source>
        <dbReference type="Pfam" id="PF20152"/>
    </source>
</evidence>
<feature type="transmembrane region" description="Helical" evidence="1">
    <location>
        <begin position="202"/>
        <end position="223"/>
    </location>
</feature>
<proteinExistence type="predicted"/>
<evidence type="ECO:0000313" key="4">
    <source>
        <dbReference type="Proteomes" id="UP001050691"/>
    </source>
</evidence>
<reference evidence="3" key="1">
    <citation type="submission" date="2021-10" db="EMBL/GenBank/DDBJ databases">
        <title>De novo Genome Assembly of Clathrus columnatus (Basidiomycota, Fungi) Using Illumina and Nanopore Sequence Data.</title>
        <authorList>
            <person name="Ogiso-Tanaka E."/>
            <person name="Itagaki H."/>
            <person name="Hosoya T."/>
            <person name="Hosaka K."/>
        </authorList>
    </citation>
    <scope>NUCLEOTIDE SEQUENCE</scope>
    <source>
        <strain evidence="3">MO-923</strain>
    </source>
</reference>
<keyword evidence="1" id="KW-1133">Transmembrane helix</keyword>
<feature type="transmembrane region" description="Helical" evidence="1">
    <location>
        <begin position="164"/>
        <end position="190"/>
    </location>
</feature>
<feature type="domain" description="DUF6534" evidence="2">
    <location>
        <begin position="248"/>
        <end position="337"/>
    </location>
</feature>
<sequence>MSLVMLTTTPCKGLIEIMGPYDYTSVPLILPPTQSSIQIVTTNSVNGYKILAFIHREGDRHNKDSIMNTSCQASDSAQAVLIQDLLQVVDGVLGAVLVGSYLSAIFYGVTLLQTYLYFTRYYGRDSVYLCGLIVILTILDTFAVFGSIHSLWFNVIQNFANPLAILVIDWGLVSSVITTTVIGFLVQSFYAYRAYILGGRKIWIPLIIVVFGLAGLILGITYMAVVLQGNTLMISSKTSISTASLACSLVADSVISVSITRCLLQGKQKGLRRLVLYTVNTDFPLDKPLRMFPSGITLATLITGEVWRSALYDIIFYYLLSKCYINSMLGFLNARESLLGTGGNKNVVSFNFDSTSPKFRVPSTSLATSELAGKSSPKIEIVNCEIPNQHSELESSTIAPVQSKLVELSEPTSSIRSHESVDDSV</sequence>
<evidence type="ECO:0000313" key="3">
    <source>
        <dbReference type="EMBL" id="GJJ06913.1"/>
    </source>
</evidence>
<protein>
    <recommendedName>
        <fullName evidence="2">DUF6534 domain-containing protein</fullName>
    </recommendedName>
</protein>
<comment type="caution">
    <text evidence="3">The sequence shown here is derived from an EMBL/GenBank/DDBJ whole genome shotgun (WGS) entry which is preliminary data.</text>
</comment>
<dbReference type="InterPro" id="IPR045339">
    <property type="entry name" value="DUF6534"/>
</dbReference>
<feature type="transmembrane region" description="Helical" evidence="1">
    <location>
        <begin position="92"/>
        <end position="115"/>
    </location>
</feature>
<dbReference type="Proteomes" id="UP001050691">
    <property type="component" value="Unassembled WGS sequence"/>
</dbReference>
<dbReference type="AlphaFoldDB" id="A0AAV5A2Q5"/>
<keyword evidence="1" id="KW-0472">Membrane</keyword>
<keyword evidence="4" id="KW-1185">Reference proteome</keyword>
<accession>A0AAV5A2Q5</accession>
<evidence type="ECO:0000256" key="1">
    <source>
        <dbReference type="SAM" id="Phobius"/>
    </source>
</evidence>
<name>A0AAV5A2Q5_9AGAM</name>
<dbReference type="PANTHER" id="PTHR40465:SF1">
    <property type="entry name" value="DUF6534 DOMAIN-CONTAINING PROTEIN"/>
    <property type="match status" value="1"/>
</dbReference>